<evidence type="ECO:0000259" key="1">
    <source>
        <dbReference type="Pfam" id="PF13452"/>
    </source>
</evidence>
<evidence type="ECO:0000313" key="3">
    <source>
        <dbReference type="Proteomes" id="UP001597124"/>
    </source>
</evidence>
<organism evidence="2 3">
    <name type="scientific">Sphingosinicella xenopeptidilytica</name>
    <dbReference type="NCBI Taxonomy" id="364098"/>
    <lineage>
        <taxon>Bacteria</taxon>
        <taxon>Pseudomonadati</taxon>
        <taxon>Pseudomonadota</taxon>
        <taxon>Alphaproteobacteria</taxon>
        <taxon>Sphingomonadales</taxon>
        <taxon>Sphingosinicellaceae</taxon>
        <taxon>Sphingosinicella</taxon>
    </lineage>
</organism>
<gene>
    <name evidence="2" type="ORF">ACFQ00_11650</name>
</gene>
<proteinExistence type="predicted"/>
<dbReference type="SUPFAM" id="SSF54637">
    <property type="entry name" value="Thioesterase/thiol ester dehydrase-isomerase"/>
    <property type="match status" value="1"/>
</dbReference>
<sequence length="145" mass="16070">MEELGSLGHAQRKIRVELGQLKLFAKAIGETNPIYFEAAAAEAAGLPAPLAPPTFSYSLALLAFDSESLSECLGIDRARLLHGEQTFEYFEPVYAQDVLLLRRNVVDRYEKKGGKLSFVVIDTEATNQRNELCVRSRMVGVIQNP</sequence>
<dbReference type="PIRSF" id="PIRSF018072">
    <property type="entry name" value="UCP018072"/>
    <property type="match status" value="1"/>
</dbReference>
<dbReference type="InterPro" id="IPR029069">
    <property type="entry name" value="HotDog_dom_sf"/>
</dbReference>
<protein>
    <submittedName>
        <fullName evidence="2">MaoC family dehydratase N-terminal domain-containing protein</fullName>
    </submittedName>
</protein>
<dbReference type="InterPro" id="IPR016709">
    <property type="entry name" value="HadA-like"/>
</dbReference>
<name>A0ABW3C4C2_SPHXN</name>
<accession>A0ABW3C4C2</accession>
<dbReference type="Pfam" id="PF13452">
    <property type="entry name" value="FAS1_DH_region"/>
    <property type="match status" value="1"/>
</dbReference>
<dbReference type="EMBL" id="JBHTIK010000005">
    <property type="protein sequence ID" value="MFD0848982.1"/>
    <property type="molecule type" value="Genomic_DNA"/>
</dbReference>
<evidence type="ECO:0000313" key="2">
    <source>
        <dbReference type="EMBL" id="MFD0848982.1"/>
    </source>
</evidence>
<dbReference type="CDD" id="cd03441">
    <property type="entry name" value="R_hydratase_like"/>
    <property type="match status" value="1"/>
</dbReference>
<dbReference type="Gene3D" id="3.10.129.10">
    <property type="entry name" value="Hotdog Thioesterase"/>
    <property type="match status" value="1"/>
</dbReference>
<comment type="caution">
    <text evidence="2">The sequence shown here is derived from an EMBL/GenBank/DDBJ whole genome shotgun (WGS) entry which is preliminary data.</text>
</comment>
<reference evidence="3" key="1">
    <citation type="journal article" date="2019" name="Int. J. Syst. Evol. Microbiol.">
        <title>The Global Catalogue of Microorganisms (GCM) 10K type strain sequencing project: providing services to taxonomists for standard genome sequencing and annotation.</title>
        <authorList>
            <consortium name="The Broad Institute Genomics Platform"/>
            <consortium name="The Broad Institute Genome Sequencing Center for Infectious Disease"/>
            <person name="Wu L."/>
            <person name="Ma J."/>
        </authorList>
    </citation>
    <scope>NUCLEOTIDE SEQUENCE [LARGE SCALE GENOMIC DNA]</scope>
    <source>
        <strain evidence="3">CCUG 52537</strain>
    </source>
</reference>
<dbReference type="Proteomes" id="UP001597124">
    <property type="component" value="Unassembled WGS sequence"/>
</dbReference>
<dbReference type="RefSeq" id="WP_381490713.1">
    <property type="nucleotide sequence ID" value="NZ_JBHTIK010000005.1"/>
</dbReference>
<feature type="domain" description="FAS1-like dehydratase" evidence="1">
    <location>
        <begin position="10"/>
        <end position="132"/>
    </location>
</feature>
<dbReference type="InterPro" id="IPR039569">
    <property type="entry name" value="FAS1-like_DH_region"/>
</dbReference>
<keyword evidence="3" id="KW-1185">Reference proteome</keyword>